<organism evidence="2 3">
    <name type="scientific">Streptomyces capoamus</name>
    <dbReference type="NCBI Taxonomy" id="68183"/>
    <lineage>
        <taxon>Bacteria</taxon>
        <taxon>Bacillati</taxon>
        <taxon>Actinomycetota</taxon>
        <taxon>Actinomycetes</taxon>
        <taxon>Kitasatosporales</taxon>
        <taxon>Streptomycetaceae</taxon>
        <taxon>Streptomyces</taxon>
    </lineage>
</organism>
<name>A0A919EU65_9ACTN</name>
<feature type="region of interest" description="Disordered" evidence="1">
    <location>
        <begin position="1"/>
        <end position="25"/>
    </location>
</feature>
<proteinExistence type="predicted"/>
<reference evidence="3" key="1">
    <citation type="journal article" date="2019" name="Int. J. Syst. Evol. Microbiol.">
        <title>The Global Catalogue of Microorganisms (GCM) 10K type strain sequencing project: providing services to taxonomists for standard genome sequencing and annotation.</title>
        <authorList>
            <consortium name="The Broad Institute Genomics Platform"/>
            <consortium name="The Broad Institute Genome Sequencing Center for Infectious Disease"/>
            <person name="Wu L."/>
            <person name="Ma J."/>
        </authorList>
    </citation>
    <scope>NUCLEOTIDE SEQUENCE [LARGE SCALE GENOMIC DNA]</scope>
    <source>
        <strain evidence="3">JCM 4253</strain>
    </source>
</reference>
<dbReference type="EMBL" id="BNBF01000002">
    <property type="protein sequence ID" value="GHG37406.1"/>
    <property type="molecule type" value="Genomic_DNA"/>
</dbReference>
<sequence>MGGDGEDERLEGAAGVAVAGQGEEDGDADLLGEVLHEVARVAGQPGQPGAAVAQRQGVDMREQIVRGLLVPVDGTMHERTDRPVGRARLVVAHRSMVP</sequence>
<accession>A0A919EU65</accession>
<gene>
    <name evidence="2" type="ORF">GCM10018980_09200</name>
</gene>
<dbReference type="AlphaFoldDB" id="A0A919EU65"/>
<comment type="caution">
    <text evidence="2">The sequence shown here is derived from an EMBL/GenBank/DDBJ whole genome shotgun (WGS) entry which is preliminary data.</text>
</comment>
<evidence type="ECO:0000313" key="2">
    <source>
        <dbReference type="EMBL" id="GHG37406.1"/>
    </source>
</evidence>
<keyword evidence="3" id="KW-1185">Reference proteome</keyword>
<feature type="compositionally biased region" description="Low complexity" evidence="1">
    <location>
        <begin position="12"/>
        <end position="21"/>
    </location>
</feature>
<dbReference type="Proteomes" id="UP000619355">
    <property type="component" value="Unassembled WGS sequence"/>
</dbReference>
<evidence type="ECO:0000313" key="3">
    <source>
        <dbReference type="Proteomes" id="UP000619355"/>
    </source>
</evidence>
<evidence type="ECO:0000256" key="1">
    <source>
        <dbReference type="SAM" id="MobiDB-lite"/>
    </source>
</evidence>
<protein>
    <submittedName>
        <fullName evidence="2">Uncharacterized protein</fullName>
    </submittedName>
</protein>